<accession>A0A0H1RBC4</accession>
<evidence type="ECO:0000313" key="7">
    <source>
        <dbReference type="Proteomes" id="UP000035489"/>
    </source>
</evidence>
<dbReference type="PATRIC" id="fig|1225564.3.peg.3330"/>
<dbReference type="STRING" id="1225564.AA309_12535"/>
<dbReference type="PIRSF" id="PIRSF002741">
    <property type="entry name" value="MppA"/>
    <property type="match status" value="1"/>
</dbReference>
<keyword evidence="3 4" id="KW-0732">Signal</keyword>
<protein>
    <submittedName>
        <fullName evidence="6">ABC transporter substrate-binding protein</fullName>
    </submittedName>
</protein>
<feature type="chain" id="PRO_5002592920" evidence="4">
    <location>
        <begin position="27"/>
        <end position="498"/>
    </location>
</feature>
<keyword evidence="7" id="KW-1185">Reference proteome</keyword>
<dbReference type="EMBL" id="LCYG01000032">
    <property type="protein sequence ID" value="KLK92540.1"/>
    <property type="molecule type" value="Genomic_DNA"/>
</dbReference>
<dbReference type="AlphaFoldDB" id="A0A0H1RBC4"/>
<dbReference type="Gene3D" id="3.40.190.10">
    <property type="entry name" value="Periplasmic binding protein-like II"/>
    <property type="match status" value="1"/>
</dbReference>
<dbReference type="GO" id="GO:1904680">
    <property type="term" value="F:peptide transmembrane transporter activity"/>
    <property type="evidence" value="ECO:0007669"/>
    <property type="project" value="TreeGrafter"/>
</dbReference>
<dbReference type="SUPFAM" id="SSF53850">
    <property type="entry name" value="Periplasmic binding protein-like II"/>
    <property type="match status" value="1"/>
</dbReference>
<dbReference type="PANTHER" id="PTHR30290:SF38">
    <property type="entry name" value="D,D-DIPEPTIDE-BINDING PERIPLASMIC PROTEIN DDPA-RELATED"/>
    <property type="match status" value="1"/>
</dbReference>
<dbReference type="Proteomes" id="UP000035489">
    <property type="component" value="Unassembled WGS sequence"/>
</dbReference>
<evidence type="ECO:0000256" key="1">
    <source>
        <dbReference type="ARBA" id="ARBA00004418"/>
    </source>
</evidence>
<evidence type="ECO:0000256" key="2">
    <source>
        <dbReference type="ARBA" id="ARBA00005695"/>
    </source>
</evidence>
<dbReference type="CDD" id="cd08494">
    <property type="entry name" value="PBP2_NikA_DppA_OppA_like_6"/>
    <property type="match status" value="1"/>
</dbReference>
<name>A0A0H1RBC4_9HYPH</name>
<dbReference type="GO" id="GO:0015833">
    <property type="term" value="P:peptide transport"/>
    <property type="evidence" value="ECO:0007669"/>
    <property type="project" value="TreeGrafter"/>
</dbReference>
<dbReference type="Gene3D" id="3.90.76.10">
    <property type="entry name" value="Dipeptide-binding Protein, Domain 1"/>
    <property type="match status" value="1"/>
</dbReference>
<dbReference type="InterPro" id="IPR030678">
    <property type="entry name" value="Peptide/Ni-bd"/>
</dbReference>
<comment type="subcellular location">
    <subcellularLocation>
        <location evidence="1">Periplasm</location>
    </subcellularLocation>
</comment>
<comment type="caution">
    <text evidence="6">The sequence shown here is derived from an EMBL/GenBank/DDBJ whole genome shotgun (WGS) entry which is preliminary data.</text>
</comment>
<dbReference type="PANTHER" id="PTHR30290">
    <property type="entry name" value="PERIPLASMIC BINDING COMPONENT OF ABC TRANSPORTER"/>
    <property type="match status" value="1"/>
</dbReference>
<dbReference type="GO" id="GO:0043190">
    <property type="term" value="C:ATP-binding cassette (ABC) transporter complex"/>
    <property type="evidence" value="ECO:0007669"/>
    <property type="project" value="InterPro"/>
</dbReference>
<dbReference type="InterPro" id="IPR039424">
    <property type="entry name" value="SBP_5"/>
</dbReference>
<feature type="domain" description="Solute-binding protein family 5" evidence="5">
    <location>
        <begin position="72"/>
        <end position="404"/>
    </location>
</feature>
<sequence length="498" mass="54891">MEIRPMSKRFLAAALLLSVSALPAFAAKTSLVVGMPIEPPGLDPTVAAPVAIREVTWVNLYEGLVRIDRSGKVQPLLAKSWEISPDGLTYTFRLQEGVKFHDGTSFDSADVKFAFDRARDPKSTNAQKQIFAPIASIETPDAATVVIKLKETSGNFLYYLGWGDAVIVAPETAENNKANPVGTGPFKFKSWTRGDKVELVKNPDYWQKDKVKLESVTFRFISDAQAQVAALRSGDVDAFPTISAPELFAEFQKDSRFKAVAGNTEGETVAGLNSAKKPFDDVRVRRALMHAVDRKALIEGAYSGFGQPIGSFFSPNHPAFVDMTNVIPYDPAKAKALLTEAGYGNGLSITIKTPQMAYASRSAELLSAMFAEVGVDMKIIPTEFPAKWIEEVFKAKDYDVTIVSHTEPLDIEIFARDNYYFNYKNDKFKALIAEAGKTTDEKARFAKYAEAQKILAEDVPALFLFQLPKLGVWNAKLQGLWENSPIPSNDVTEVSWTD</sequence>
<evidence type="ECO:0000256" key="3">
    <source>
        <dbReference type="ARBA" id="ARBA00022729"/>
    </source>
</evidence>
<evidence type="ECO:0000259" key="5">
    <source>
        <dbReference type="Pfam" id="PF00496"/>
    </source>
</evidence>
<organism evidence="6 7">
    <name type="scientific">Microvirga vignae</name>
    <dbReference type="NCBI Taxonomy" id="1225564"/>
    <lineage>
        <taxon>Bacteria</taxon>
        <taxon>Pseudomonadati</taxon>
        <taxon>Pseudomonadota</taxon>
        <taxon>Alphaproteobacteria</taxon>
        <taxon>Hyphomicrobiales</taxon>
        <taxon>Methylobacteriaceae</taxon>
        <taxon>Microvirga</taxon>
    </lineage>
</organism>
<reference evidence="6 7" key="1">
    <citation type="submission" date="2015-05" db="EMBL/GenBank/DDBJ databases">
        <title>Draft genome sequence of Microvirga vignae strain BR3299, a novel nitrogen fixing bacteria isolated from Brazil semi-aired region.</title>
        <authorList>
            <person name="Zilli J.E."/>
            <person name="Passos S.R."/>
            <person name="Leite J."/>
            <person name="Baldani J.I."/>
            <person name="Xavier G.R."/>
            <person name="Rumjaneck N.G."/>
            <person name="Simoes-Araujo J.L."/>
        </authorList>
    </citation>
    <scope>NUCLEOTIDE SEQUENCE [LARGE SCALE GENOMIC DNA]</scope>
    <source>
        <strain evidence="6 7">BR3299</strain>
    </source>
</reference>
<comment type="similarity">
    <text evidence="2">Belongs to the bacterial solute-binding protein 5 family.</text>
</comment>
<dbReference type="InterPro" id="IPR000914">
    <property type="entry name" value="SBP_5_dom"/>
</dbReference>
<dbReference type="Gene3D" id="3.10.105.10">
    <property type="entry name" value="Dipeptide-binding Protein, Domain 3"/>
    <property type="match status" value="1"/>
</dbReference>
<evidence type="ECO:0000256" key="4">
    <source>
        <dbReference type="SAM" id="SignalP"/>
    </source>
</evidence>
<proteinExistence type="inferred from homology"/>
<feature type="signal peptide" evidence="4">
    <location>
        <begin position="1"/>
        <end position="26"/>
    </location>
</feature>
<dbReference type="GO" id="GO:0030288">
    <property type="term" value="C:outer membrane-bounded periplasmic space"/>
    <property type="evidence" value="ECO:0007669"/>
    <property type="project" value="UniProtKB-ARBA"/>
</dbReference>
<evidence type="ECO:0000313" key="6">
    <source>
        <dbReference type="EMBL" id="KLK92540.1"/>
    </source>
</evidence>
<gene>
    <name evidence="6" type="ORF">AA309_12535</name>
</gene>
<dbReference type="Pfam" id="PF00496">
    <property type="entry name" value="SBP_bac_5"/>
    <property type="match status" value="1"/>
</dbReference>